<keyword evidence="4" id="KW-1185">Reference proteome</keyword>
<gene>
    <name evidence="3" type="ORF">SAMN04490239_1305</name>
</gene>
<proteinExistence type="predicted"/>
<feature type="transmembrane region" description="Helical" evidence="2">
    <location>
        <begin position="86"/>
        <end position="105"/>
    </location>
</feature>
<sequence length="172" mass="18262">MLAVYPEADRSMQTVIRTHSAHRHRASGTRAAHAGVSEADRSRLPAPPPPAAYRPGRRRDRVVALAAIAPIRRDAPTLGDGLLGRALPLVVLSAAAGAATLVLVLRRNYGVARTPWILVDQVLIDDAAGAPATLVGLLVVVGLAAVTVVPALAYLYWLTQTETWSRDDTSQP</sequence>
<dbReference type="EMBL" id="FNSV01000005">
    <property type="protein sequence ID" value="SEB70492.1"/>
    <property type="molecule type" value="Genomic_DNA"/>
</dbReference>
<keyword evidence="2" id="KW-0812">Transmembrane</keyword>
<keyword evidence="2" id="KW-1133">Transmembrane helix</keyword>
<reference evidence="4" key="1">
    <citation type="submission" date="2016-10" db="EMBL/GenBank/DDBJ databases">
        <authorList>
            <person name="Varghese N."/>
            <person name="Submissions S."/>
        </authorList>
    </citation>
    <scope>NUCLEOTIDE SEQUENCE [LARGE SCALE GENOMIC DNA]</scope>
    <source>
        <strain evidence="4">DSM 44498</strain>
    </source>
</reference>
<evidence type="ECO:0000313" key="3">
    <source>
        <dbReference type="EMBL" id="SEB70492.1"/>
    </source>
</evidence>
<accession>A0A1H4LJK9</accession>
<dbReference type="Proteomes" id="UP000183561">
    <property type="component" value="Unassembled WGS sequence"/>
</dbReference>
<evidence type="ECO:0000313" key="4">
    <source>
        <dbReference type="Proteomes" id="UP000183561"/>
    </source>
</evidence>
<evidence type="ECO:0000256" key="2">
    <source>
        <dbReference type="SAM" id="Phobius"/>
    </source>
</evidence>
<feature type="region of interest" description="Disordered" evidence="1">
    <location>
        <begin position="19"/>
        <end position="55"/>
    </location>
</feature>
<keyword evidence="2" id="KW-0472">Membrane</keyword>
<evidence type="ECO:0000256" key="1">
    <source>
        <dbReference type="SAM" id="MobiDB-lite"/>
    </source>
</evidence>
<protein>
    <submittedName>
        <fullName evidence="3">Uncharacterized protein</fullName>
    </submittedName>
</protein>
<name>A0A1H4LJK9_9NOCA</name>
<feature type="transmembrane region" description="Helical" evidence="2">
    <location>
        <begin position="134"/>
        <end position="157"/>
    </location>
</feature>
<dbReference type="AlphaFoldDB" id="A0A1H4LJK9"/>
<organism evidence="3 4">
    <name type="scientific">Rhodococcus koreensis</name>
    <dbReference type="NCBI Taxonomy" id="99653"/>
    <lineage>
        <taxon>Bacteria</taxon>
        <taxon>Bacillati</taxon>
        <taxon>Actinomycetota</taxon>
        <taxon>Actinomycetes</taxon>
        <taxon>Mycobacteriales</taxon>
        <taxon>Nocardiaceae</taxon>
        <taxon>Rhodococcus</taxon>
    </lineage>
</organism>